<feature type="signal peptide" evidence="2">
    <location>
        <begin position="1"/>
        <end position="19"/>
    </location>
</feature>
<evidence type="ECO:0000256" key="1">
    <source>
        <dbReference type="SAM" id="MobiDB-lite"/>
    </source>
</evidence>
<evidence type="ECO:0000313" key="4">
    <source>
        <dbReference type="Proteomes" id="UP000799770"/>
    </source>
</evidence>
<keyword evidence="4" id="KW-1185">Reference proteome</keyword>
<accession>A0A6A5Z274</accession>
<feature type="chain" id="PRO_5025458932" evidence="2">
    <location>
        <begin position="20"/>
        <end position="142"/>
    </location>
</feature>
<name>A0A6A5Z274_9PLEO</name>
<protein>
    <submittedName>
        <fullName evidence="3">Uncharacterized protein</fullName>
    </submittedName>
</protein>
<keyword evidence="2" id="KW-0732">Signal</keyword>
<organism evidence="3 4">
    <name type="scientific">Lophiotrema nucula</name>
    <dbReference type="NCBI Taxonomy" id="690887"/>
    <lineage>
        <taxon>Eukaryota</taxon>
        <taxon>Fungi</taxon>
        <taxon>Dikarya</taxon>
        <taxon>Ascomycota</taxon>
        <taxon>Pezizomycotina</taxon>
        <taxon>Dothideomycetes</taxon>
        <taxon>Pleosporomycetidae</taxon>
        <taxon>Pleosporales</taxon>
        <taxon>Lophiotremataceae</taxon>
        <taxon>Lophiotrema</taxon>
    </lineage>
</organism>
<dbReference type="InterPro" id="IPR029058">
    <property type="entry name" value="AB_hydrolase_fold"/>
</dbReference>
<dbReference type="OrthoDB" id="3506780at2759"/>
<proteinExistence type="predicted"/>
<dbReference type="Proteomes" id="UP000799770">
    <property type="component" value="Unassembled WGS sequence"/>
</dbReference>
<dbReference type="Gene3D" id="3.40.50.1820">
    <property type="entry name" value="alpha/beta hydrolase"/>
    <property type="match status" value="1"/>
</dbReference>
<evidence type="ECO:0000256" key="2">
    <source>
        <dbReference type="SAM" id="SignalP"/>
    </source>
</evidence>
<sequence>MKSSIASGVFFSLQILCRSHILLSLSELPRYANPSGTGSKTPKGNGVKTSGSGPYPAQSFIDPTLPSHTIFAPKTPHAGNLSLPFIAWWNGGCTLSAASYENFLVEIASHGYVIAADGTPIGSQIPAVGSQSKVQGMRDSVD</sequence>
<reference evidence="3" key="1">
    <citation type="journal article" date="2020" name="Stud. Mycol.">
        <title>101 Dothideomycetes genomes: a test case for predicting lifestyles and emergence of pathogens.</title>
        <authorList>
            <person name="Haridas S."/>
            <person name="Albert R."/>
            <person name="Binder M."/>
            <person name="Bloem J."/>
            <person name="Labutti K."/>
            <person name="Salamov A."/>
            <person name="Andreopoulos B."/>
            <person name="Baker S."/>
            <person name="Barry K."/>
            <person name="Bills G."/>
            <person name="Bluhm B."/>
            <person name="Cannon C."/>
            <person name="Castanera R."/>
            <person name="Culley D."/>
            <person name="Daum C."/>
            <person name="Ezra D."/>
            <person name="Gonzalez J."/>
            <person name="Henrissat B."/>
            <person name="Kuo A."/>
            <person name="Liang C."/>
            <person name="Lipzen A."/>
            <person name="Lutzoni F."/>
            <person name="Magnuson J."/>
            <person name="Mondo S."/>
            <person name="Nolan M."/>
            <person name="Ohm R."/>
            <person name="Pangilinan J."/>
            <person name="Park H.-J."/>
            <person name="Ramirez L."/>
            <person name="Alfaro M."/>
            <person name="Sun H."/>
            <person name="Tritt A."/>
            <person name="Yoshinaga Y."/>
            <person name="Zwiers L.-H."/>
            <person name="Turgeon B."/>
            <person name="Goodwin S."/>
            <person name="Spatafora J."/>
            <person name="Crous P."/>
            <person name="Grigoriev I."/>
        </authorList>
    </citation>
    <scope>NUCLEOTIDE SEQUENCE</scope>
    <source>
        <strain evidence="3">CBS 627.86</strain>
    </source>
</reference>
<dbReference type="AlphaFoldDB" id="A0A6A5Z274"/>
<dbReference type="EMBL" id="ML977329">
    <property type="protein sequence ID" value="KAF2113113.1"/>
    <property type="molecule type" value="Genomic_DNA"/>
</dbReference>
<feature type="compositionally biased region" description="Polar residues" evidence="1">
    <location>
        <begin position="34"/>
        <end position="52"/>
    </location>
</feature>
<gene>
    <name evidence="3" type="ORF">BDV96DRAFT_689284</name>
</gene>
<evidence type="ECO:0000313" key="3">
    <source>
        <dbReference type="EMBL" id="KAF2113113.1"/>
    </source>
</evidence>
<feature type="region of interest" description="Disordered" evidence="1">
    <location>
        <begin position="34"/>
        <end position="53"/>
    </location>
</feature>